<evidence type="ECO:0000313" key="15">
    <source>
        <dbReference type="EMBL" id="SDZ99093.1"/>
    </source>
</evidence>
<feature type="transmembrane region" description="Helical" evidence="13">
    <location>
        <begin position="231"/>
        <end position="251"/>
    </location>
</feature>
<dbReference type="InterPro" id="IPR027359">
    <property type="entry name" value="Volt_channel_dom_sf"/>
</dbReference>
<evidence type="ECO:0000256" key="9">
    <source>
        <dbReference type="ARBA" id="ARBA00023065"/>
    </source>
</evidence>
<evidence type="ECO:0000256" key="4">
    <source>
        <dbReference type="ARBA" id="ARBA00022692"/>
    </source>
</evidence>
<dbReference type="Gene3D" id="1.20.120.350">
    <property type="entry name" value="Voltage-gated potassium channels. Chain C"/>
    <property type="match status" value="1"/>
</dbReference>
<dbReference type="EMBL" id="FNQY01000005">
    <property type="protein sequence ID" value="SDZ99093.1"/>
    <property type="molecule type" value="Genomic_DNA"/>
</dbReference>
<name>A0A1H3XIE7_9BACT</name>
<keyword evidence="11 15" id="KW-0407">Ion channel</keyword>
<evidence type="ECO:0000256" key="5">
    <source>
        <dbReference type="ARBA" id="ARBA00022826"/>
    </source>
</evidence>
<dbReference type="PANTHER" id="PTHR11537">
    <property type="entry name" value="VOLTAGE-GATED POTASSIUM CHANNEL"/>
    <property type="match status" value="1"/>
</dbReference>
<dbReference type="Pfam" id="PF00520">
    <property type="entry name" value="Ion_trans"/>
    <property type="match status" value="1"/>
</dbReference>
<dbReference type="AlphaFoldDB" id="A0A1H3XIE7"/>
<evidence type="ECO:0000256" key="1">
    <source>
        <dbReference type="ARBA" id="ARBA00004141"/>
    </source>
</evidence>
<evidence type="ECO:0000256" key="13">
    <source>
        <dbReference type="SAM" id="Phobius"/>
    </source>
</evidence>
<dbReference type="Gene3D" id="1.10.287.70">
    <property type="match status" value="1"/>
</dbReference>
<keyword evidence="16" id="KW-1185">Reference proteome</keyword>
<keyword evidence="5" id="KW-0631">Potassium channel</keyword>
<evidence type="ECO:0000256" key="6">
    <source>
        <dbReference type="ARBA" id="ARBA00022882"/>
    </source>
</evidence>
<evidence type="ECO:0000256" key="8">
    <source>
        <dbReference type="ARBA" id="ARBA00022989"/>
    </source>
</evidence>
<keyword evidence="8 13" id="KW-1133">Transmembrane helix</keyword>
<evidence type="ECO:0000256" key="7">
    <source>
        <dbReference type="ARBA" id="ARBA00022958"/>
    </source>
</evidence>
<evidence type="ECO:0000256" key="11">
    <source>
        <dbReference type="ARBA" id="ARBA00023303"/>
    </source>
</evidence>
<comment type="subcellular location">
    <subcellularLocation>
        <location evidence="1">Membrane</location>
        <topology evidence="1">Multi-pass membrane protein</topology>
    </subcellularLocation>
</comment>
<gene>
    <name evidence="15" type="ORF">SAMN05192529_105186</name>
</gene>
<dbReference type="InterPro" id="IPR005821">
    <property type="entry name" value="Ion_trans_dom"/>
</dbReference>
<dbReference type="GO" id="GO:0005249">
    <property type="term" value="F:voltage-gated potassium channel activity"/>
    <property type="evidence" value="ECO:0007669"/>
    <property type="project" value="InterPro"/>
</dbReference>
<evidence type="ECO:0000256" key="10">
    <source>
        <dbReference type="ARBA" id="ARBA00023136"/>
    </source>
</evidence>
<feature type="compositionally biased region" description="Acidic residues" evidence="12">
    <location>
        <begin position="317"/>
        <end position="328"/>
    </location>
</feature>
<accession>A0A1H3XIE7</accession>
<feature type="transmembrane region" description="Helical" evidence="13">
    <location>
        <begin position="45"/>
        <end position="63"/>
    </location>
</feature>
<feature type="compositionally biased region" description="Polar residues" evidence="12">
    <location>
        <begin position="301"/>
        <end position="310"/>
    </location>
</feature>
<dbReference type="STRING" id="551991.SAMN05192529_105186"/>
<dbReference type="OrthoDB" id="9799090at2"/>
<keyword evidence="3" id="KW-0633">Potassium transport</keyword>
<reference evidence="15 16" key="1">
    <citation type="submission" date="2016-10" db="EMBL/GenBank/DDBJ databases">
        <authorList>
            <person name="de Groot N.N."/>
        </authorList>
    </citation>
    <scope>NUCLEOTIDE SEQUENCE [LARGE SCALE GENOMIC DNA]</scope>
    <source>
        <strain evidence="15 16">Vu-144</strain>
    </source>
</reference>
<evidence type="ECO:0000259" key="14">
    <source>
        <dbReference type="Pfam" id="PF00520"/>
    </source>
</evidence>
<keyword evidence="4 13" id="KW-0812">Transmembrane</keyword>
<keyword evidence="10 13" id="KW-0472">Membrane</keyword>
<dbReference type="Proteomes" id="UP000199041">
    <property type="component" value="Unassembled WGS sequence"/>
</dbReference>
<proteinExistence type="predicted"/>
<keyword evidence="9" id="KW-0406">Ion transport</keyword>
<feature type="domain" description="Ion transport" evidence="14">
    <location>
        <begin position="44"/>
        <end position="254"/>
    </location>
</feature>
<keyword evidence="6" id="KW-0851">Voltage-gated channel</keyword>
<organism evidence="15 16">
    <name type="scientific">Arachidicoccus rhizosphaerae</name>
    <dbReference type="NCBI Taxonomy" id="551991"/>
    <lineage>
        <taxon>Bacteria</taxon>
        <taxon>Pseudomonadati</taxon>
        <taxon>Bacteroidota</taxon>
        <taxon>Chitinophagia</taxon>
        <taxon>Chitinophagales</taxon>
        <taxon>Chitinophagaceae</taxon>
        <taxon>Arachidicoccus</taxon>
    </lineage>
</organism>
<evidence type="ECO:0000313" key="16">
    <source>
        <dbReference type="Proteomes" id="UP000199041"/>
    </source>
</evidence>
<dbReference type="RefSeq" id="WP_091395348.1">
    <property type="nucleotide sequence ID" value="NZ_FNQY01000005.1"/>
</dbReference>
<feature type="region of interest" description="Disordered" evidence="12">
    <location>
        <begin position="298"/>
        <end position="328"/>
    </location>
</feature>
<evidence type="ECO:0000256" key="2">
    <source>
        <dbReference type="ARBA" id="ARBA00022448"/>
    </source>
</evidence>
<keyword evidence="7" id="KW-0630">Potassium</keyword>
<dbReference type="SUPFAM" id="SSF81324">
    <property type="entry name" value="Voltage-gated potassium channels"/>
    <property type="match status" value="1"/>
</dbReference>
<keyword evidence="2" id="KW-0813">Transport</keyword>
<evidence type="ECO:0000256" key="3">
    <source>
        <dbReference type="ARBA" id="ARBA00022538"/>
    </source>
</evidence>
<dbReference type="InterPro" id="IPR028325">
    <property type="entry name" value="VG_K_chnl"/>
</dbReference>
<dbReference type="GO" id="GO:0008076">
    <property type="term" value="C:voltage-gated potassium channel complex"/>
    <property type="evidence" value="ECO:0007669"/>
    <property type="project" value="InterPro"/>
</dbReference>
<dbReference type="SUPFAM" id="SSF57783">
    <property type="entry name" value="Zinc beta-ribbon"/>
    <property type="match status" value="1"/>
</dbReference>
<sequence length="328" mass="37458">MAKPDDDFTFLESLDAEYDNEPDNPGWRQNVYNIIFKSDTPKGKLFDIILVLFILTNIGVLLLESMLGPDSKYAHLFKVLDKIYLVFFTLEVLLRITCVKWPGRYIFSFYGLIDVLSIIPSYLEHFFPETHVLMLIRAFRLLRVFRIFKLVKFLNESKRLLFAMIRSFRKILIFLFFVLLLTIFLGAIMYMLESGSNPQFSSIPQSIYWAIVTITTVGYGDVAPVTPAGKIVSSLIMILGYAIIAVPTGILSTSMMRESWRHLPHYALLPCPNCGEKGHESSAVFCKNCGAALYPDKKSAENAQTTQRSRGLQDNDRDTEDFDPPQFI</sequence>
<dbReference type="PANTHER" id="PTHR11537:SF254">
    <property type="entry name" value="POTASSIUM VOLTAGE-GATED CHANNEL PROTEIN SHAB"/>
    <property type="match status" value="1"/>
</dbReference>
<evidence type="ECO:0000256" key="12">
    <source>
        <dbReference type="SAM" id="MobiDB-lite"/>
    </source>
</evidence>
<dbReference type="PRINTS" id="PR00169">
    <property type="entry name" value="KCHANNEL"/>
</dbReference>
<protein>
    <submittedName>
        <fullName evidence="15">Voltage-gated potassium channel</fullName>
    </submittedName>
</protein>
<feature type="transmembrane region" description="Helical" evidence="13">
    <location>
        <begin position="171"/>
        <end position="192"/>
    </location>
</feature>
<dbReference type="GO" id="GO:0001508">
    <property type="term" value="P:action potential"/>
    <property type="evidence" value="ECO:0007669"/>
    <property type="project" value="TreeGrafter"/>
</dbReference>